<dbReference type="InterPro" id="IPR002347">
    <property type="entry name" value="SDR_fam"/>
</dbReference>
<dbReference type="CDD" id="cd05374">
    <property type="entry name" value="17beta-HSD-like_SDR_c"/>
    <property type="match status" value="1"/>
</dbReference>
<dbReference type="SUPFAM" id="SSF51735">
    <property type="entry name" value="NAD(P)-binding Rossmann-fold domains"/>
    <property type="match status" value="1"/>
</dbReference>
<evidence type="ECO:0000313" key="4">
    <source>
        <dbReference type="EMBL" id="TDD48777.1"/>
    </source>
</evidence>
<dbReference type="PANTHER" id="PTHR44169">
    <property type="entry name" value="NADPH-DEPENDENT 1-ACYLDIHYDROXYACETONE PHOSPHATE REDUCTASE"/>
    <property type="match status" value="1"/>
</dbReference>
<comment type="similarity">
    <text evidence="1 3">Belongs to the short-chain dehydrogenases/reductases (SDR) family.</text>
</comment>
<dbReference type="PRINTS" id="PR00080">
    <property type="entry name" value="SDRFAMILY"/>
</dbReference>
<organism evidence="4 5">
    <name type="scientific">Saccharopolyspora elongata</name>
    <dbReference type="NCBI Taxonomy" id="2530387"/>
    <lineage>
        <taxon>Bacteria</taxon>
        <taxon>Bacillati</taxon>
        <taxon>Actinomycetota</taxon>
        <taxon>Actinomycetes</taxon>
        <taxon>Pseudonocardiales</taxon>
        <taxon>Pseudonocardiaceae</taxon>
        <taxon>Saccharopolyspora</taxon>
    </lineage>
</organism>
<dbReference type="Pfam" id="PF13370">
    <property type="entry name" value="Fer4_13"/>
    <property type="match status" value="1"/>
</dbReference>
<dbReference type="PANTHER" id="PTHR44169:SF6">
    <property type="entry name" value="NADPH-DEPENDENT 1-ACYLDIHYDROXYACETONE PHOSPHATE REDUCTASE"/>
    <property type="match status" value="1"/>
</dbReference>
<evidence type="ECO:0000256" key="2">
    <source>
        <dbReference type="ARBA" id="ARBA00023002"/>
    </source>
</evidence>
<evidence type="ECO:0000256" key="3">
    <source>
        <dbReference type="RuleBase" id="RU000363"/>
    </source>
</evidence>
<comment type="caution">
    <text evidence="4">The sequence shown here is derived from an EMBL/GenBank/DDBJ whole genome shotgun (WGS) entry which is preliminary data.</text>
</comment>
<dbReference type="EMBL" id="SMKW01000028">
    <property type="protein sequence ID" value="TDD48777.1"/>
    <property type="molecule type" value="Genomic_DNA"/>
</dbReference>
<dbReference type="PRINTS" id="PR00081">
    <property type="entry name" value="GDHRDH"/>
</dbReference>
<accession>A0A4V2YM14</accession>
<dbReference type="Proteomes" id="UP000294947">
    <property type="component" value="Unassembled WGS sequence"/>
</dbReference>
<reference evidence="4 5" key="1">
    <citation type="submission" date="2019-03" db="EMBL/GenBank/DDBJ databases">
        <title>Draft genome sequences of novel Actinobacteria.</title>
        <authorList>
            <person name="Sahin N."/>
            <person name="Ay H."/>
            <person name="Saygin H."/>
        </authorList>
    </citation>
    <scope>NUCLEOTIDE SEQUENCE [LARGE SCALE GENOMIC DNA]</scope>
    <source>
        <strain evidence="4 5">7K502</strain>
    </source>
</reference>
<dbReference type="InterPro" id="IPR036291">
    <property type="entry name" value="NAD(P)-bd_dom_sf"/>
</dbReference>
<evidence type="ECO:0000256" key="1">
    <source>
        <dbReference type="ARBA" id="ARBA00006484"/>
    </source>
</evidence>
<name>A0A4V2YM14_9PSEU</name>
<dbReference type="OrthoDB" id="3178062at2"/>
<keyword evidence="2" id="KW-0560">Oxidoreductase</keyword>
<dbReference type="Pfam" id="PF00106">
    <property type="entry name" value="adh_short"/>
    <property type="match status" value="1"/>
</dbReference>
<evidence type="ECO:0000313" key="5">
    <source>
        <dbReference type="Proteomes" id="UP000294947"/>
    </source>
</evidence>
<dbReference type="AlphaFoldDB" id="A0A4V2YM14"/>
<keyword evidence="5" id="KW-1185">Reference proteome</keyword>
<dbReference type="NCBIfam" id="NF004826">
    <property type="entry name" value="PRK06182.1"/>
    <property type="match status" value="1"/>
</dbReference>
<gene>
    <name evidence="4" type="ORF">E1288_21150</name>
</gene>
<dbReference type="SUPFAM" id="SSF54862">
    <property type="entry name" value="4Fe-4S ferredoxins"/>
    <property type="match status" value="1"/>
</dbReference>
<sequence>MVTKVCLVTGASSGIGRATALELLRAGHTVYGAARRVHKMDAIHSAGGHALEMDARDGEDLDRVVARILDEQQRIDVLVNNAGTVLHGAIEDVPLDRARDQLEVNLLAPARLVQLVLPHMRAQRSGTIVNVSSIGGEISLPLGAWYYASKHALEAFSDTLRMEVEPFGIDVVIVQPGIIKTEFEDQTAAQLREFSGGGPYGDMAEAMARRGETELGDGSEPGVVAETIRQAVEADRPDTRYAVGRLADELLQLNRSLPDREFDELATRPITADTELCAGAGQCALTAPAVFDQRDEDGIVALLQPEPPAEARDAVLQAVLLCPTRAIRADE</sequence>
<dbReference type="Gene3D" id="3.30.70.20">
    <property type="match status" value="1"/>
</dbReference>
<protein>
    <submittedName>
        <fullName evidence="4">SDR family NAD(P)-dependent oxidoreductase</fullName>
    </submittedName>
</protein>
<dbReference type="GO" id="GO:0016491">
    <property type="term" value="F:oxidoreductase activity"/>
    <property type="evidence" value="ECO:0007669"/>
    <property type="project" value="UniProtKB-KW"/>
</dbReference>
<dbReference type="Gene3D" id="3.40.50.720">
    <property type="entry name" value="NAD(P)-binding Rossmann-like Domain"/>
    <property type="match status" value="1"/>
</dbReference>
<proteinExistence type="inferred from homology"/>